<keyword evidence="4" id="KW-1185">Reference proteome</keyword>
<dbReference type="GO" id="GO:0000470">
    <property type="term" value="P:maturation of LSU-rRNA"/>
    <property type="evidence" value="ECO:0007669"/>
    <property type="project" value="TreeGrafter"/>
</dbReference>
<feature type="compositionally biased region" description="Basic residues" evidence="2">
    <location>
        <begin position="19"/>
        <end position="31"/>
    </location>
</feature>
<dbReference type="AlphaFoldDB" id="M7SDW2"/>
<dbReference type="OrthoDB" id="20949at2759"/>
<dbReference type="PANTHER" id="PTHR13245">
    <property type="entry name" value="RRP15-LIKE PROTEIN"/>
    <property type="match status" value="1"/>
</dbReference>
<dbReference type="KEGG" id="ela:UCREL1_8611"/>
<feature type="compositionally biased region" description="Low complexity" evidence="2">
    <location>
        <begin position="69"/>
        <end position="81"/>
    </location>
</feature>
<proteinExistence type="inferred from homology"/>
<feature type="region of interest" description="Disordered" evidence="2">
    <location>
        <begin position="215"/>
        <end position="245"/>
    </location>
</feature>
<dbReference type="InterPro" id="IPR012459">
    <property type="entry name" value="Rrp15"/>
</dbReference>
<gene>
    <name evidence="3" type="ORF">UCREL1_8611</name>
</gene>
<feature type="compositionally biased region" description="Low complexity" evidence="2">
    <location>
        <begin position="119"/>
        <end position="131"/>
    </location>
</feature>
<feature type="compositionally biased region" description="Basic and acidic residues" evidence="2">
    <location>
        <begin position="215"/>
        <end position="231"/>
    </location>
</feature>
<comment type="similarity">
    <text evidence="1">Belongs to the RRP15 family.</text>
</comment>
<evidence type="ECO:0000256" key="2">
    <source>
        <dbReference type="SAM" id="MobiDB-lite"/>
    </source>
</evidence>
<evidence type="ECO:0000313" key="3">
    <source>
        <dbReference type="EMBL" id="EMR64419.1"/>
    </source>
</evidence>
<dbReference type="HOGENOM" id="CLU_058264_1_0_1"/>
<protein>
    <submittedName>
        <fullName evidence="3">Putative duf1665 domain-containing protein</fullName>
    </submittedName>
</protein>
<reference evidence="4" key="1">
    <citation type="journal article" date="2013" name="Genome Announc.">
        <title>Draft genome sequence of the grapevine dieback fungus Eutypa lata UCR-EL1.</title>
        <authorList>
            <person name="Blanco-Ulate B."/>
            <person name="Rolshausen P.E."/>
            <person name="Cantu D."/>
        </authorList>
    </citation>
    <scope>NUCLEOTIDE SEQUENCE [LARGE SCALE GENOMIC DNA]</scope>
    <source>
        <strain evidence="4">UCR-EL1</strain>
    </source>
</reference>
<dbReference type="PANTHER" id="PTHR13245:SF14">
    <property type="entry name" value="RRP15-LIKE PROTEIN"/>
    <property type="match status" value="1"/>
</dbReference>
<evidence type="ECO:0000256" key="1">
    <source>
        <dbReference type="ARBA" id="ARBA00007462"/>
    </source>
</evidence>
<accession>M7SDW2</accession>
<dbReference type="Proteomes" id="UP000012174">
    <property type="component" value="Unassembled WGS sequence"/>
</dbReference>
<evidence type="ECO:0000313" key="4">
    <source>
        <dbReference type="Proteomes" id="UP000012174"/>
    </source>
</evidence>
<dbReference type="OMA" id="FVKQRFY"/>
<name>M7SDW2_EUTLA</name>
<sequence length="335" mass="36333">MAGPTSKKRNHQDFGSKAKSQRPTKKQKKQFQYHSDSDEEEPSNPDFKPVNLLDSDNEDLDNIAVDVPSASGSGSESSGSEIDQKAVKAALRNKKRKAQQPAKDAPPSASNSEAEPEVGNGSNNDGSSSSSEGEEEEEDGDEYSDDDDDQVTRKNGNSKSKRNDPSAFATSISKILSTKLSTTRRVDPVLARSADAQNAAREVVDSALEAKARKQMREQRRLAQEKGRVRDVLGGGVNDATTAPDQLGDGSGVVVYTQQSERRLRKVAHRGVVVLFRAVREAQERAAQAERDARKEGVYGVKTREEKVSEMSRQGFLDLIANGGGKMKKGGLEEA</sequence>
<dbReference type="GO" id="GO:0030687">
    <property type="term" value="C:preribosome, large subunit precursor"/>
    <property type="evidence" value="ECO:0007669"/>
    <property type="project" value="TreeGrafter"/>
</dbReference>
<feature type="compositionally biased region" description="Basic residues" evidence="2">
    <location>
        <begin position="1"/>
        <end position="10"/>
    </location>
</feature>
<dbReference type="Pfam" id="PF07890">
    <property type="entry name" value="Rrp15p"/>
    <property type="match status" value="1"/>
</dbReference>
<dbReference type="EMBL" id="KB707075">
    <property type="protein sequence ID" value="EMR64419.1"/>
    <property type="molecule type" value="Genomic_DNA"/>
</dbReference>
<feature type="compositionally biased region" description="Acidic residues" evidence="2">
    <location>
        <begin position="132"/>
        <end position="149"/>
    </location>
</feature>
<dbReference type="eggNOG" id="KOG2974">
    <property type="taxonomic scope" value="Eukaryota"/>
</dbReference>
<dbReference type="STRING" id="1287681.M7SDW2"/>
<dbReference type="GO" id="GO:0000460">
    <property type="term" value="P:maturation of 5.8S rRNA"/>
    <property type="evidence" value="ECO:0007669"/>
    <property type="project" value="TreeGrafter"/>
</dbReference>
<organism evidence="3 4">
    <name type="scientific">Eutypa lata (strain UCR-EL1)</name>
    <name type="common">Grapevine dieback disease fungus</name>
    <name type="synonym">Eutypa armeniacae</name>
    <dbReference type="NCBI Taxonomy" id="1287681"/>
    <lineage>
        <taxon>Eukaryota</taxon>
        <taxon>Fungi</taxon>
        <taxon>Dikarya</taxon>
        <taxon>Ascomycota</taxon>
        <taxon>Pezizomycotina</taxon>
        <taxon>Sordariomycetes</taxon>
        <taxon>Xylariomycetidae</taxon>
        <taxon>Xylariales</taxon>
        <taxon>Diatrypaceae</taxon>
        <taxon>Eutypa</taxon>
    </lineage>
</organism>
<feature type="region of interest" description="Disordered" evidence="2">
    <location>
        <begin position="1"/>
        <end position="169"/>
    </location>
</feature>